<dbReference type="InterPro" id="IPR015915">
    <property type="entry name" value="Kelch-typ_b-propeller"/>
</dbReference>
<proteinExistence type="predicted"/>
<evidence type="ECO:0000256" key="1">
    <source>
        <dbReference type="SAM" id="MobiDB-lite"/>
    </source>
</evidence>
<reference evidence="2 3" key="1">
    <citation type="submission" date="2014-06" db="EMBL/GenBank/DDBJ databases">
        <authorList>
            <person name="Swart Estienne"/>
        </authorList>
    </citation>
    <scope>NUCLEOTIDE SEQUENCE [LARGE SCALE GENOMIC DNA]</scope>
    <source>
        <strain evidence="2 3">130c</strain>
    </source>
</reference>
<protein>
    <recommendedName>
        <fullName evidence="4">Kelch motif family protein</fullName>
    </recommendedName>
</protein>
<name>A0A078A233_STYLE</name>
<feature type="region of interest" description="Disordered" evidence="1">
    <location>
        <begin position="43"/>
        <end position="76"/>
    </location>
</feature>
<feature type="compositionally biased region" description="Basic residues" evidence="1">
    <location>
        <begin position="62"/>
        <end position="73"/>
    </location>
</feature>
<dbReference type="EMBL" id="CCKQ01004402">
    <property type="protein sequence ID" value="CDW75558.1"/>
    <property type="molecule type" value="Genomic_DNA"/>
</dbReference>
<dbReference type="AlphaFoldDB" id="A0A078A233"/>
<dbReference type="Gene3D" id="2.120.10.80">
    <property type="entry name" value="Kelch-type beta propeller"/>
    <property type="match status" value="1"/>
</dbReference>
<feature type="compositionally biased region" description="Basic and acidic residues" evidence="1">
    <location>
        <begin position="51"/>
        <end position="61"/>
    </location>
</feature>
<organism evidence="2 3">
    <name type="scientific">Stylonychia lemnae</name>
    <name type="common">Ciliate</name>
    <dbReference type="NCBI Taxonomy" id="5949"/>
    <lineage>
        <taxon>Eukaryota</taxon>
        <taxon>Sar</taxon>
        <taxon>Alveolata</taxon>
        <taxon>Ciliophora</taxon>
        <taxon>Intramacronucleata</taxon>
        <taxon>Spirotrichea</taxon>
        <taxon>Stichotrichia</taxon>
        <taxon>Sporadotrichida</taxon>
        <taxon>Oxytrichidae</taxon>
        <taxon>Stylonychinae</taxon>
        <taxon>Stylonychia</taxon>
    </lineage>
</organism>
<sequence length="532" mass="63927">MNDPNKQKDQGKQNRQESILQYVNPSKILTSFLDIQKKNEKKVNECIQRQRMPEYNEEEKAKKPKKKKRQKKQNQKEVRKQVIQVLTTQEKELMKFKQIVQANQSKSLDHERIKQSLFYFMNNNLTLERLELDSNISEQDFQQLKYLSPKNKAQFAIIEIEFLRLGQSIWKTFVIGILPVIILHEVDQNGKIRLIKTRIQLPNVRHFAWTTNDKQQLFLTGGQKCYEKTYYGVKDNQGFDFKLSNDSDKIMINKISNVPKLNHPRFGHSCFYFRERLYVIFGRKKQYKVGRVKYDKYSLYHLSFEFWDTRETPEFFTEQILNYPLEVEKQMLFQIPQTDQFYFFGGIEPDQNNKLEHKSSLYSLKVTETEVIQEQLQNIKEQNIDQENSQQIKALYAHEKRKKKYRSKKEDDFKQVIDIEIQIMDEQLQFKGNPQFHSSLQNRICSQDGMKWAFVDLDNFKHFLDLKEKRIFYDDTVRLQEDEEANDDQNIQDLNYIGIFEQDRDDQVNWIVDYNNGITKLEPTEELDRKDI</sequence>
<evidence type="ECO:0000313" key="3">
    <source>
        <dbReference type="Proteomes" id="UP000039865"/>
    </source>
</evidence>
<accession>A0A078A233</accession>
<dbReference type="Proteomes" id="UP000039865">
    <property type="component" value="Unassembled WGS sequence"/>
</dbReference>
<keyword evidence="3" id="KW-1185">Reference proteome</keyword>
<dbReference type="InParanoid" id="A0A078A233"/>
<feature type="compositionally biased region" description="Basic and acidic residues" evidence="1">
    <location>
        <begin position="1"/>
        <end position="15"/>
    </location>
</feature>
<dbReference type="SUPFAM" id="SSF117281">
    <property type="entry name" value="Kelch motif"/>
    <property type="match status" value="1"/>
</dbReference>
<feature type="region of interest" description="Disordered" evidence="1">
    <location>
        <begin position="1"/>
        <end position="22"/>
    </location>
</feature>
<gene>
    <name evidence="2" type="primary">Contig10745.g11494</name>
    <name evidence="2" type="ORF">STYLEM_4548</name>
</gene>
<evidence type="ECO:0000313" key="2">
    <source>
        <dbReference type="EMBL" id="CDW75558.1"/>
    </source>
</evidence>
<evidence type="ECO:0008006" key="4">
    <source>
        <dbReference type="Google" id="ProtNLM"/>
    </source>
</evidence>